<dbReference type="RefSeq" id="WP_093673541.1">
    <property type="nucleotide sequence ID" value="NZ_FOOY01000018.1"/>
</dbReference>
<dbReference type="NCBIfam" id="TIGR03293">
    <property type="entry name" value="PhnG_redo"/>
    <property type="match status" value="1"/>
</dbReference>
<protein>
    <submittedName>
        <fullName evidence="1">Alpha-D-ribose 1-methylphosphonate 5-triphosphate synthase subunit PhnG</fullName>
    </submittedName>
</protein>
<dbReference type="EMBL" id="FOOY01000018">
    <property type="protein sequence ID" value="SFG71296.1"/>
    <property type="molecule type" value="Genomic_DNA"/>
</dbReference>
<proteinExistence type="predicted"/>
<dbReference type="GO" id="GO:0015716">
    <property type="term" value="P:organic phosphonate transport"/>
    <property type="evidence" value="ECO:0007669"/>
    <property type="project" value="InterPro"/>
</dbReference>
<organism evidence="1 2">
    <name type="scientific">Sporolactobacillus nakayamae</name>
    <dbReference type="NCBI Taxonomy" id="269670"/>
    <lineage>
        <taxon>Bacteria</taxon>
        <taxon>Bacillati</taxon>
        <taxon>Bacillota</taxon>
        <taxon>Bacilli</taxon>
        <taxon>Bacillales</taxon>
        <taxon>Sporolactobacillaceae</taxon>
        <taxon>Sporolactobacillus</taxon>
    </lineage>
</organism>
<accession>A0A1I2U915</accession>
<reference evidence="2" key="1">
    <citation type="submission" date="2016-10" db="EMBL/GenBank/DDBJ databases">
        <authorList>
            <person name="Varghese N."/>
            <person name="Submissions S."/>
        </authorList>
    </citation>
    <scope>NUCLEOTIDE SEQUENCE [LARGE SCALE GENOMIC DNA]</scope>
    <source>
        <strain evidence="2">ATCC 700379</strain>
    </source>
</reference>
<dbReference type="GO" id="GO:0019634">
    <property type="term" value="P:organic phosphonate metabolic process"/>
    <property type="evidence" value="ECO:0007669"/>
    <property type="project" value="InterPro"/>
</dbReference>
<gene>
    <name evidence="1" type="ORF">SAMN02982927_02537</name>
</gene>
<evidence type="ECO:0000313" key="2">
    <source>
        <dbReference type="Proteomes" id="UP000198752"/>
    </source>
</evidence>
<evidence type="ECO:0000313" key="1">
    <source>
        <dbReference type="EMBL" id="SFG71296.1"/>
    </source>
</evidence>
<name>A0A1I2U915_9BACL</name>
<keyword evidence="2" id="KW-1185">Reference proteome</keyword>
<dbReference type="AlphaFoldDB" id="A0A1I2U915"/>
<dbReference type="STRING" id="269670.SAMN02982927_02537"/>
<sequence length="148" mass="16807">MVTMTKQHLSRITSACSLPLLEEIAHKIEQEQRVRVEREPQTSLIMTKAKDSVSGQPFYLGEVLVTECTLSVDGQLGIGIVIGRQPLRAYCMAVIDAAHNAGLPVLDQWESQFHAEEQRIQEQHALEYARNAQSQVHFDTMEEYNDKR</sequence>
<dbReference type="Proteomes" id="UP000198752">
    <property type="component" value="Unassembled WGS sequence"/>
</dbReference>
<dbReference type="InterPro" id="IPR009609">
    <property type="entry name" value="Phosphonate_metab_PhnG"/>
</dbReference>
<dbReference type="OrthoDB" id="3182891at2"/>
<dbReference type="Pfam" id="PF06754">
    <property type="entry name" value="PhnG"/>
    <property type="match status" value="1"/>
</dbReference>